<sequence>MKLLGTKASTVRHALNLWPPFLGAGIRVEEISADFRYARVSMKSLPWNRNVVGTHFGGSLFAMTDPFWMLLIIRHLASDHVVWDKAAEIDFRRPGRGKVRAEFRLSQEQLVELRAKAADGGKVLEWFSADVIDQQGEIVATMRKQIYLRRKRA</sequence>
<dbReference type="InterPro" id="IPR029069">
    <property type="entry name" value="HotDog_dom_sf"/>
</dbReference>
<reference evidence="1 2" key="1">
    <citation type="submission" date="2020-07" db="EMBL/GenBank/DDBJ databases">
        <title>Sequencing the genomes of 1000 actinobacteria strains.</title>
        <authorList>
            <person name="Klenk H.-P."/>
        </authorList>
    </citation>
    <scope>NUCLEOTIDE SEQUENCE [LARGE SCALE GENOMIC DNA]</scope>
    <source>
        <strain evidence="1 2">DSM 102047</strain>
    </source>
</reference>
<evidence type="ECO:0000313" key="2">
    <source>
        <dbReference type="Proteomes" id="UP000521748"/>
    </source>
</evidence>
<comment type="caution">
    <text evidence="1">The sequence shown here is derived from an EMBL/GenBank/DDBJ whole genome shotgun (WGS) entry which is preliminary data.</text>
</comment>
<accession>A0A7Y9S3E8</accession>
<protein>
    <submittedName>
        <fullName evidence="1">Acyl-coenzyme A thioesterase PaaI-like protein</fullName>
    </submittedName>
</protein>
<gene>
    <name evidence="1" type="ORF">FHU41_000034</name>
</gene>
<dbReference type="EMBL" id="JACBYQ010000001">
    <property type="protein sequence ID" value="NYE93813.1"/>
    <property type="molecule type" value="Genomic_DNA"/>
</dbReference>
<dbReference type="Proteomes" id="UP000521748">
    <property type="component" value="Unassembled WGS sequence"/>
</dbReference>
<dbReference type="RefSeq" id="WP_179387673.1">
    <property type="nucleotide sequence ID" value="NZ_JACBYQ010000001.1"/>
</dbReference>
<evidence type="ECO:0000313" key="1">
    <source>
        <dbReference type="EMBL" id="NYE93813.1"/>
    </source>
</evidence>
<dbReference type="SUPFAM" id="SSF54637">
    <property type="entry name" value="Thioesterase/thiol ester dehydrase-isomerase"/>
    <property type="match status" value="1"/>
</dbReference>
<dbReference type="InterPro" id="IPR027961">
    <property type="entry name" value="DUF4442"/>
</dbReference>
<keyword evidence="2" id="KW-1185">Reference proteome</keyword>
<proteinExistence type="predicted"/>
<organism evidence="1 2">
    <name type="scientific">Psychromicrobium silvestre</name>
    <dbReference type="NCBI Taxonomy" id="1645614"/>
    <lineage>
        <taxon>Bacteria</taxon>
        <taxon>Bacillati</taxon>
        <taxon>Actinomycetota</taxon>
        <taxon>Actinomycetes</taxon>
        <taxon>Micrococcales</taxon>
        <taxon>Micrococcaceae</taxon>
        <taxon>Psychromicrobium</taxon>
    </lineage>
</organism>
<dbReference type="Pfam" id="PF14539">
    <property type="entry name" value="DUF4442"/>
    <property type="match status" value="1"/>
</dbReference>
<dbReference type="Gene3D" id="3.10.129.10">
    <property type="entry name" value="Hotdog Thioesterase"/>
    <property type="match status" value="1"/>
</dbReference>
<name>A0A7Y9S3E8_9MICC</name>
<dbReference type="AlphaFoldDB" id="A0A7Y9S3E8"/>